<reference evidence="1 2" key="1">
    <citation type="journal article" date="2015" name="Int. J. Syst. Evol. Microbiol.">
        <title>Tumebacillus algifaecis sp. nov., isolated from decomposing algal scum.</title>
        <authorList>
            <person name="Wu Y.F."/>
            <person name="Zhang B."/>
            <person name="Xing P."/>
            <person name="Wu Q.L."/>
            <person name="Liu S.J."/>
        </authorList>
    </citation>
    <scope>NUCLEOTIDE SEQUENCE [LARGE SCALE GENOMIC DNA]</scope>
    <source>
        <strain evidence="1 2">THMBR28</strain>
    </source>
</reference>
<organism evidence="1 2">
    <name type="scientific">Tumebacillus algifaecis</name>
    <dbReference type="NCBI Taxonomy" id="1214604"/>
    <lineage>
        <taxon>Bacteria</taxon>
        <taxon>Bacillati</taxon>
        <taxon>Bacillota</taxon>
        <taxon>Bacilli</taxon>
        <taxon>Bacillales</taxon>
        <taxon>Alicyclobacillaceae</taxon>
        <taxon>Tumebacillus</taxon>
    </lineage>
</organism>
<protein>
    <submittedName>
        <fullName evidence="1">Uncharacterized protein</fullName>
    </submittedName>
</protein>
<name>A0A223CXR7_9BACL</name>
<evidence type="ECO:0000313" key="2">
    <source>
        <dbReference type="Proteomes" id="UP000214688"/>
    </source>
</evidence>
<dbReference type="Proteomes" id="UP000214688">
    <property type="component" value="Chromosome"/>
</dbReference>
<dbReference type="KEGG" id="tab:CIG75_03215"/>
<sequence>MSQKIILPNQQEIERVQSAVANNGKRLDSVQQSRYWNEPITRGEAQQAMGQIVNEALQSFVHFLGENFELTAKTPLGEQILQELETVQSTAGTAADEPSDH</sequence>
<dbReference type="AlphaFoldDB" id="A0A223CXR7"/>
<dbReference type="OrthoDB" id="9850469at2"/>
<accession>A0A223CXR7</accession>
<proteinExistence type="predicted"/>
<dbReference type="RefSeq" id="WP_094235351.1">
    <property type="nucleotide sequence ID" value="NZ_CP022657.1"/>
</dbReference>
<evidence type="ECO:0000313" key="1">
    <source>
        <dbReference type="EMBL" id="ASS74092.1"/>
    </source>
</evidence>
<dbReference type="EMBL" id="CP022657">
    <property type="protein sequence ID" value="ASS74092.1"/>
    <property type="molecule type" value="Genomic_DNA"/>
</dbReference>
<gene>
    <name evidence="1" type="ORF">CIG75_03215</name>
</gene>
<keyword evidence="2" id="KW-1185">Reference proteome</keyword>